<reference evidence="4" key="1">
    <citation type="submission" date="2025-08" db="UniProtKB">
        <authorList>
            <consortium name="RefSeq"/>
        </authorList>
    </citation>
    <scope>IDENTIFICATION</scope>
    <source>
        <tissue evidence="4">Whole Larva</tissue>
    </source>
</reference>
<dbReference type="RefSeq" id="XP_017780915.1">
    <property type="nucleotide sequence ID" value="XM_017925426.1"/>
</dbReference>
<organism evidence="3 4">
    <name type="scientific">Nicrophorus vespilloides</name>
    <name type="common">Boreal carrion beetle</name>
    <dbReference type="NCBI Taxonomy" id="110193"/>
    <lineage>
        <taxon>Eukaryota</taxon>
        <taxon>Metazoa</taxon>
        <taxon>Ecdysozoa</taxon>
        <taxon>Arthropoda</taxon>
        <taxon>Hexapoda</taxon>
        <taxon>Insecta</taxon>
        <taxon>Pterygota</taxon>
        <taxon>Neoptera</taxon>
        <taxon>Endopterygota</taxon>
        <taxon>Coleoptera</taxon>
        <taxon>Polyphaga</taxon>
        <taxon>Staphyliniformia</taxon>
        <taxon>Silphidae</taxon>
        <taxon>Nicrophorinae</taxon>
        <taxon>Nicrophorus</taxon>
    </lineage>
</organism>
<keyword evidence="1" id="KW-0472">Membrane</keyword>
<evidence type="ECO:0000259" key="2">
    <source>
        <dbReference type="Pfam" id="PF06974"/>
    </source>
</evidence>
<dbReference type="Proteomes" id="UP000695000">
    <property type="component" value="Unplaced"/>
</dbReference>
<gene>
    <name evidence="4" type="primary">LOC108565808</name>
</gene>
<sequence>MQSLKKLLNIGNLYMFFYMFCTFKRSKFIGQLHWIILLPLSIICTILFCLLLIILAIYYEIINFVLNLKHGDDYCGIMDGSDVIWVVEEETFSLIKMLFMVDAKDGEGCEPLFEFVKRTYEKIAKTHNKMSCVRRYFMGYVYFLKTQINIHEHVKYLEDYKDVEGFNLLMDKLSDSPLPAGNTALWEVYVGRVPLKWENNGGKVQYPILMKYHHSIGDGMSLITLITTNLINNGVNSMKENCKNYSNILKKSDLNNSKPTFLENVKKLFYKSYYISYFGPLDDSDENILHEKHLSHQKHVCYSLEKETTNYVEKVKSIKNRIKGISFNDVILSAFSASCADYCMSLDENPPENIRFALPYYIASTNFNSLVTTGINGEIVTNLKNNFTLGVQNIPIKDKDIARNMVDRLMCINQNSQTSKDSLDFLFNNWQMNVCASIAPFFVIEKMAKLNHNTVVLTNFPGIQSFNLASGHRIRDIVAWAPHFLKCGITCTIFSHDGFFRFGLIVDKEIIKKRSEVQEICDNIFKYIDLLDTMTRTAYDEN</sequence>
<evidence type="ECO:0000313" key="4">
    <source>
        <dbReference type="RefSeq" id="XP_017780915.1"/>
    </source>
</evidence>
<feature type="domain" description="O-acyltransferase WSD1 C-terminal" evidence="2">
    <location>
        <begin position="385"/>
        <end position="519"/>
    </location>
</feature>
<dbReference type="InterPro" id="IPR009721">
    <property type="entry name" value="O-acyltransferase_WSD1_C"/>
</dbReference>
<dbReference type="PANTHER" id="PTHR31650:SF1">
    <property type="entry name" value="WAX ESTER SYNTHASE_DIACYLGLYCEROL ACYLTRANSFERASE 4-RELATED"/>
    <property type="match status" value="1"/>
</dbReference>
<dbReference type="GeneID" id="108565808"/>
<feature type="transmembrane region" description="Helical" evidence="1">
    <location>
        <begin position="35"/>
        <end position="59"/>
    </location>
</feature>
<keyword evidence="1" id="KW-1133">Transmembrane helix</keyword>
<keyword evidence="3" id="KW-1185">Reference proteome</keyword>
<dbReference type="InterPro" id="IPR045034">
    <property type="entry name" value="O-acyltransferase_WSD1-like"/>
</dbReference>
<protein>
    <submittedName>
        <fullName evidence="4">Uncharacterized protein LOC108565808</fullName>
    </submittedName>
</protein>
<evidence type="ECO:0000313" key="3">
    <source>
        <dbReference type="Proteomes" id="UP000695000"/>
    </source>
</evidence>
<evidence type="ECO:0000256" key="1">
    <source>
        <dbReference type="SAM" id="Phobius"/>
    </source>
</evidence>
<dbReference type="Pfam" id="PF06974">
    <property type="entry name" value="WS_DGAT_C"/>
    <property type="match status" value="1"/>
</dbReference>
<accession>A0ABM1N265</accession>
<name>A0ABM1N265_NICVS</name>
<dbReference type="PANTHER" id="PTHR31650">
    <property type="entry name" value="O-ACYLTRANSFERASE (WSD1-LIKE) FAMILY PROTEIN"/>
    <property type="match status" value="1"/>
</dbReference>
<proteinExistence type="predicted"/>
<keyword evidence="1" id="KW-0812">Transmembrane</keyword>